<name>A0A3N3ZSL3_9MICC</name>
<dbReference type="OrthoDB" id="9782160at2"/>
<dbReference type="GO" id="GO:0004497">
    <property type="term" value="F:monooxygenase activity"/>
    <property type="evidence" value="ECO:0007669"/>
    <property type="project" value="UniProtKB-KW"/>
</dbReference>
<dbReference type="InterPro" id="IPR036188">
    <property type="entry name" value="FAD/NAD-bd_sf"/>
</dbReference>
<keyword evidence="2 4" id="KW-0503">Monooxygenase</keyword>
<dbReference type="SUPFAM" id="SSF51905">
    <property type="entry name" value="FAD/NAD(P)-binding domain"/>
    <property type="match status" value="1"/>
</dbReference>
<dbReference type="InterPro" id="IPR050493">
    <property type="entry name" value="FAD-dep_Monooxygenase_BioMet"/>
</dbReference>
<accession>A0A3N3ZSL3</accession>
<evidence type="ECO:0000313" key="4">
    <source>
        <dbReference type="EMBL" id="ROZ64605.1"/>
    </source>
</evidence>
<evidence type="ECO:0000313" key="5">
    <source>
        <dbReference type="Proteomes" id="UP000270616"/>
    </source>
</evidence>
<proteinExistence type="predicted"/>
<dbReference type="InterPro" id="IPR002938">
    <property type="entry name" value="FAD-bd"/>
</dbReference>
<protein>
    <submittedName>
        <fullName evidence="4">FAD-binding monooxygenase</fullName>
    </submittedName>
</protein>
<dbReference type="GO" id="GO:0071949">
    <property type="term" value="F:FAD binding"/>
    <property type="evidence" value="ECO:0007669"/>
    <property type="project" value="InterPro"/>
</dbReference>
<sequence length="326" mass="35200">MVTIDIIGGGVAGLALAAGLDPHRFEVRIHERAPERHDLGTVYGLWPHALRSLHDLGLADPVRECARPATGVRVSTSTGRRLGGGTAPADSWLIQRPDLLAVLGRAKPAAVQSFDGAVEDPTTLTGDLVVGADGVHSVTRAAAWGCPGRRTGAMALRGVVNGDIDEFAPGDPWLQEFWGRGSLFGISANTRGVTNWFASMPEFRATKSEVLAWAQHHFAQFPAPVQAVLERVDPERVLLNSIMETPTLTRYVRRRFVLVGDAAHAMSPNMGRGACEALVDGATLAQCLSDFPLDVALREYQRRRWGRSQAVRAASGVVRRIALNWP</sequence>
<dbReference type="Gene3D" id="3.50.50.60">
    <property type="entry name" value="FAD/NAD(P)-binding domain"/>
    <property type="match status" value="1"/>
</dbReference>
<dbReference type="PRINTS" id="PR00420">
    <property type="entry name" value="RNGMNOXGNASE"/>
</dbReference>
<evidence type="ECO:0000256" key="1">
    <source>
        <dbReference type="ARBA" id="ARBA00023002"/>
    </source>
</evidence>
<dbReference type="EMBL" id="RKMF01000002">
    <property type="protein sequence ID" value="ROZ64605.1"/>
    <property type="molecule type" value="Genomic_DNA"/>
</dbReference>
<evidence type="ECO:0000259" key="3">
    <source>
        <dbReference type="Pfam" id="PF01494"/>
    </source>
</evidence>
<dbReference type="PANTHER" id="PTHR13789">
    <property type="entry name" value="MONOOXYGENASE"/>
    <property type="match status" value="1"/>
</dbReference>
<gene>
    <name evidence="4" type="ORF">EDL96_01755</name>
</gene>
<organism evidence="4 5">
    <name type="scientific">Kocuria soli</name>
    <dbReference type="NCBI Taxonomy" id="2485125"/>
    <lineage>
        <taxon>Bacteria</taxon>
        <taxon>Bacillati</taxon>
        <taxon>Actinomycetota</taxon>
        <taxon>Actinomycetes</taxon>
        <taxon>Micrococcales</taxon>
        <taxon>Micrococcaceae</taxon>
        <taxon>Kocuria</taxon>
    </lineage>
</organism>
<dbReference type="Pfam" id="PF01494">
    <property type="entry name" value="FAD_binding_3"/>
    <property type="match status" value="1"/>
</dbReference>
<feature type="domain" description="FAD-binding" evidence="3">
    <location>
        <begin position="120"/>
        <end position="290"/>
    </location>
</feature>
<reference evidence="4 5" key="1">
    <citation type="submission" date="2018-10" db="EMBL/GenBank/DDBJ databases">
        <title>Kocuria sp. M5W7-7, whole genome shotgun sequence.</title>
        <authorList>
            <person name="Tuo L."/>
        </authorList>
    </citation>
    <scope>NUCLEOTIDE SEQUENCE [LARGE SCALE GENOMIC DNA]</scope>
    <source>
        <strain evidence="4 5">M5W7-7</strain>
    </source>
</reference>
<dbReference type="AlphaFoldDB" id="A0A3N3ZSL3"/>
<evidence type="ECO:0000256" key="2">
    <source>
        <dbReference type="ARBA" id="ARBA00023033"/>
    </source>
</evidence>
<dbReference type="Proteomes" id="UP000270616">
    <property type="component" value="Unassembled WGS sequence"/>
</dbReference>
<comment type="caution">
    <text evidence="4">The sequence shown here is derived from an EMBL/GenBank/DDBJ whole genome shotgun (WGS) entry which is preliminary data.</text>
</comment>
<keyword evidence="1" id="KW-0560">Oxidoreductase</keyword>
<dbReference type="PANTHER" id="PTHR13789:SF309">
    <property type="entry name" value="PUTATIVE (AFU_ORTHOLOGUE AFUA_6G14510)-RELATED"/>
    <property type="match status" value="1"/>
</dbReference>
<keyword evidence="5" id="KW-1185">Reference proteome</keyword>